<feature type="region of interest" description="Disordered" evidence="2">
    <location>
        <begin position="1"/>
        <end position="37"/>
    </location>
</feature>
<reference evidence="7" key="1">
    <citation type="submission" date="2012-12" db="EMBL/GenBank/DDBJ databases">
        <authorList>
            <person name="Hellsten U."/>
            <person name="Grimwood J."/>
            <person name="Chapman J.A."/>
            <person name="Shapiro H."/>
            <person name="Aerts A."/>
            <person name="Otillar R.P."/>
            <person name="Terry A.Y."/>
            <person name="Boore J.L."/>
            <person name="Simakov O."/>
            <person name="Marletaz F."/>
            <person name="Cho S.-J."/>
            <person name="Edsinger-Gonzales E."/>
            <person name="Havlak P."/>
            <person name="Kuo D.-H."/>
            <person name="Larsson T."/>
            <person name="Lv J."/>
            <person name="Arendt D."/>
            <person name="Savage R."/>
            <person name="Osoegawa K."/>
            <person name="de Jong P."/>
            <person name="Lindberg D.R."/>
            <person name="Seaver E.C."/>
            <person name="Weisblat D.A."/>
            <person name="Putnam N.H."/>
            <person name="Grigoriev I.V."/>
            <person name="Rokhsar D.S."/>
        </authorList>
    </citation>
    <scope>NUCLEOTIDE SEQUENCE</scope>
    <source>
        <strain evidence="7">I ESC-2004</strain>
    </source>
</reference>
<evidence type="ECO:0000313" key="6">
    <source>
        <dbReference type="EnsemblMetazoa" id="CapteP222201"/>
    </source>
</evidence>
<proteinExistence type="inferred from homology"/>
<sequence length="678" mass="74291">MTQSRWTPVKTTDDVEAPEPAAGASASSKVAAPPAANPCPVQETWPDTWKVALLITVMCGLFVGGVLIGYFLQPLPYIQSENNPGESVDIYSQMCSEKTLNPEALLQIHSQLPSLVAKHYDNSFIEQFEDMTILSNTAPDQQILDAVISVFEESAMSSTLTLQYLSVSSSLPSPSNANSVRITDSTSHEIFYENFTSYVAYSSAQTSKGSPVYLNFAAASDFDFIIETGVDLQGSIGIMRLGHEALLPRVERCAKYGMGGLLVFSETDGCSDKIPSLTLNERGGDPSTIGYPSIDGIPRSTRFGFPLIAVQTISCRLSLNLLSLMFDGDDVFNLFDTPSFVPKSRNHIVEISTHNILSEQEVGNAVGTLRGASSPDEFVMIGANRNSFQQGRGVHGTAALLSLIRALSELYLDQLWSPKRSILFASWGGGSLGQIGAQEFIESNQASLQGKIVAYIDLDDPLTEGSEVLVTAEPSIESLLYEVAERVGSPVKTDSTLYDDWLWPSHYDHPVVTRTCHHGNTTTAFCNIWQDSLGCEYVHIQYGAGDKAGLLALALTDAALLQIDIKPYAEQLTLLVYQMESAVLNSDLADSLDAMIYDIMLSVEEFESFRLNLLSFMNSVQMRSFNKIITQFISIASRAIFQLRQIRLVDDKVELRKELITLTVRLNSALQILKPNSL</sequence>
<keyword evidence="3" id="KW-0472">Membrane</keyword>
<keyword evidence="7" id="KW-1185">Reference proteome</keyword>
<reference evidence="5 7" key="2">
    <citation type="journal article" date="2013" name="Nature">
        <title>Insights into bilaterian evolution from three spiralian genomes.</title>
        <authorList>
            <person name="Simakov O."/>
            <person name="Marletaz F."/>
            <person name="Cho S.J."/>
            <person name="Edsinger-Gonzales E."/>
            <person name="Havlak P."/>
            <person name="Hellsten U."/>
            <person name="Kuo D.H."/>
            <person name="Larsson T."/>
            <person name="Lv J."/>
            <person name="Arendt D."/>
            <person name="Savage R."/>
            <person name="Osoegawa K."/>
            <person name="de Jong P."/>
            <person name="Grimwood J."/>
            <person name="Chapman J.A."/>
            <person name="Shapiro H."/>
            <person name="Aerts A."/>
            <person name="Otillar R.P."/>
            <person name="Terry A.Y."/>
            <person name="Boore J.L."/>
            <person name="Grigoriev I.V."/>
            <person name="Lindberg D.R."/>
            <person name="Seaver E.C."/>
            <person name="Weisblat D.A."/>
            <person name="Putnam N.H."/>
            <person name="Rokhsar D.S."/>
        </authorList>
    </citation>
    <scope>NUCLEOTIDE SEQUENCE</scope>
    <source>
        <strain evidence="5 7">I ESC-2004</strain>
    </source>
</reference>
<dbReference type="EnsemblMetazoa" id="CapteT222201">
    <property type="protein sequence ID" value="CapteP222201"/>
    <property type="gene ID" value="CapteG222201"/>
</dbReference>
<dbReference type="Proteomes" id="UP000014760">
    <property type="component" value="Unassembled WGS sequence"/>
</dbReference>
<feature type="compositionally biased region" description="Low complexity" evidence="2">
    <location>
        <begin position="18"/>
        <end position="37"/>
    </location>
</feature>
<comment type="similarity">
    <text evidence="1">Belongs to the peptidase M28 family. M28B subfamily.</text>
</comment>
<dbReference type="EMBL" id="KB304688">
    <property type="protein sequence ID" value="ELU01767.1"/>
    <property type="molecule type" value="Genomic_DNA"/>
</dbReference>
<dbReference type="OrthoDB" id="5841748at2759"/>
<evidence type="ECO:0000259" key="4">
    <source>
        <dbReference type="Pfam" id="PF04389"/>
    </source>
</evidence>
<feature type="domain" description="Peptidase M28" evidence="4">
    <location>
        <begin position="364"/>
        <end position="509"/>
    </location>
</feature>
<gene>
    <name evidence="5" type="ORF">CAPTEDRAFT_222201</name>
</gene>
<dbReference type="InterPro" id="IPR046450">
    <property type="entry name" value="PA_dom_sf"/>
</dbReference>
<dbReference type="Gene3D" id="3.40.630.10">
    <property type="entry name" value="Zn peptidases"/>
    <property type="match status" value="1"/>
</dbReference>
<dbReference type="STRING" id="283909.R7UEQ8"/>
<name>R7UEQ8_CAPTE</name>
<dbReference type="InterPro" id="IPR039373">
    <property type="entry name" value="Peptidase_M28B"/>
</dbReference>
<dbReference type="SUPFAM" id="SSF52025">
    <property type="entry name" value="PA domain"/>
    <property type="match status" value="1"/>
</dbReference>
<reference evidence="6" key="3">
    <citation type="submission" date="2015-06" db="UniProtKB">
        <authorList>
            <consortium name="EnsemblMetazoa"/>
        </authorList>
    </citation>
    <scope>IDENTIFICATION</scope>
</reference>
<keyword evidence="3" id="KW-0812">Transmembrane</keyword>
<evidence type="ECO:0000256" key="1">
    <source>
        <dbReference type="ARBA" id="ARBA00005634"/>
    </source>
</evidence>
<dbReference type="AlphaFoldDB" id="R7UEQ8"/>
<dbReference type="PANTHER" id="PTHR10404:SF32">
    <property type="entry name" value="INACTIVE N-ACETYLATED-ALPHA-LINKED ACIDIC DIPEPTIDASE-LIKE PROTEIN 2"/>
    <property type="match status" value="1"/>
</dbReference>
<feature type="compositionally biased region" description="Polar residues" evidence="2">
    <location>
        <begin position="1"/>
        <end position="10"/>
    </location>
</feature>
<dbReference type="EMBL" id="AMQN01009128">
    <property type="status" value="NOT_ANNOTATED_CDS"/>
    <property type="molecule type" value="Genomic_DNA"/>
</dbReference>
<dbReference type="SUPFAM" id="SSF53187">
    <property type="entry name" value="Zn-dependent exopeptidases"/>
    <property type="match status" value="1"/>
</dbReference>
<evidence type="ECO:0000256" key="3">
    <source>
        <dbReference type="SAM" id="Phobius"/>
    </source>
</evidence>
<evidence type="ECO:0000313" key="5">
    <source>
        <dbReference type="EMBL" id="ELU01767.1"/>
    </source>
</evidence>
<dbReference type="InterPro" id="IPR007484">
    <property type="entry name" value="Peptidase_M28"/>
</dbReference>
<organism evidence="5">
    <name type="scientific">Capitella teleta</name>
    <name type="common">Polychaete worm</name>
    <dbReference type="NCBI Taxonomy" id="283909"/>
    <lineage>
        <taxon>Eukaryota</taxon>
        <taxon>Metazoa</taxon>
        <taxon>Spiralia</taxon>
        <taxon>Lophotrochozoa</taxon>
        <taxon>Annelida</taxon>
        <taxon>Polychaeta</taxon>
        <taxon>Sedentaria</taxon>
        <taxon>Scolecida</taxon>
        <taxon>Capitellidae</taxon>
        <taxon>Capitella</taxon>
    </lineage>
</organism>
<dbReference type="Gene3D" id="3.50.30.30">
    <property type="match status" value="1"/>
</dbReference>
<protein>
    <recommendedName>
        <fullName evidence="4">Peptidase M28 domain-containing protein</fullName>
    </recommendedName>
</protein>
<keyword evidence="3" id="KW-1133">Transmembrane helix</keyword>
<dbReference type="Pfam" id="PF04389">
    <property type="entry name" value="Peptidase_M28"/>
    <property type="match status" value="1"/>
</dbReference>
<dbReference type="PANTHER" id="PTHR10404">
    <property type="entry name" value="N-ACETYLATED-ALPHA-LINKED ACIDIC DIPEPTIDASE"/>
    <property type="match status" value="1"/>
</dbReference>
<dbReference type="OMA" id="FKYHIAV"/>
<evidence type="ECO:0000313" key="7">
    <source>
        <dbReference type="Proteomes" id="UP000014760"/>
    </source>
</evidence>
<dbReference type="FunFam" id="3.40.630.10:FF:000101">
    <property type="entry name" value="N-acetylated alpha-linked acidic dipeptidase like 1"/>
    <property type="match status" value="1"/>
</dbReference>
<dbReference type="HOGENOM" id="CLU_405584_0_0_1"/>
<feature type="transmembrane region" description="Helical" evidence="3">
    <location>
        <begin position="51"/>
        <end position="72"/>
    </location>
</feature>
<evidence type="ECO:0000256" key="2">
    <source>
        <dbReference type="SAM" id="MobiDB-lite"/>
    </source>
</evidence>
<accession>R7UEQ8</accession>